<dbReference type="PANTHER" id="PTHR45629">
    <property type="entry name" value="SNF2/RAD54 FAMILY MEMBER"/>
    <property type="match status" value="1"/>
</dbReference>
<dbReference type="EMBL" id="CP021084">
    <property type="protein sequence ID" value="ASN83205.1"/>
    <property type="molecule type" value="Genomic_DNA"/>
</dbReference>
<dbReference type="Gene3D" id="3.40.50.10810">
    <property type="entry name" value="Tandem AAA-ATPase domain"/>
    <property type="match status" value="1"/>
</dbReference>
<dbReference type="Proteomes" id="UP000259030">
    <property type="component" value="Plasmid pDFI3"/>
</dbReference>
<dbReference type="InterPro" id="IPR050496">
    <property type="entry name" value="SNF2_RAD54_helicase_repair"/>
</dbReference>
<dbReference type="SMART" id="SM00490">
    <property type="entry name" value="HELICc"/>
    <property type="match status" value="1"/>
</dbReference>
<dbReference type="GO" id="GO:0008168">
    <property type="term" value="F:methyltransferase activity"/>
    <property type="evidence" value="ECO:0007669"/>
    <property type="project" value="InterPro"/>
</dbReference>
<dbReference type="InterPro" id="IPR029063">
    <property type="entry name" value="SAM-dependent_MTases_sf"/>
</dbReference>
<dbReference type="PANTHER" id="PTHR45629:SF7">
    <property type="entry name" value="DNA EXCISION REPAIR PROTEIN ERCC-6-RELATED"/>
    <property type="match status" value="1"/>
</dbReference>
<dbReference type="Gene3D" id="3.40.50.300">
    <property type="entry name" value="P-loop containing nucleotide triphosphate hydrolases"/>
    <property type="match status" value="1"/>
</dbReference>
<organism evidence="2 3">
    <name type="scientific">Deinococcus ficus</name>
    <dbReference type="NCBI Taxonomy" id="317577"/>
    <lineage>
        <taxon>Bacteria</taxon>
        <taxon>Thermotogati</taxon>
        <taxon>Deinococcota</taxon>
        <taxon>Deinococci</taxon>
        <taxon>Deinococcales</taxon>
        <taxon>Deinococcaceae</taxon>
        <taxon>Deinococcus</taxon>
    </lineage>
</organism>
<dbReference type="PROSITE" id="PS51194">
    <property type="entry name" value="HELICASE_CTER"/>
    <property type="match status" value="1"/>
</dbReference>
<dbReference type="CDD" id="cd18785">
    <property type="entry name" value="SF2_C"/>
    <property type="match status" value="1"/>
</dbReference>
<evidence type="ECO:0000259" key="1">
    <source>
        <dbReference type="PROSITE" id="PS51194"/>
    </source>
</evidence>
<dbReference type="InterPro" id="IPR001650">
    <property type="entry name" value="Helicase_C-like"/>
</dbReference>
<name>A0A221T2S5_9DEIO</name>
<dbReference type="SMART" id="SM00487">
    <property type="entry name" value="DEXDc"/>
    <property type="match status" value="1"/>
</dbReference>
<dbReference type="GO" id="GO:0032259">
    <property type="term" value="P:methylation"/>
    <property type="evidence" value="ECO:0007669"/>
    <property type="project" value="InterPro"/>
</dbReference>
<evidence type="ECO:0000313" key="3">
    <source>
        <dbReference type="Proteomes" id="UP000259030"/>
    </source>
</evidence>
<dbReference type="InterPro" id="IPR002052">
    <property type="entry name" value="DNA_methylase_N6_adenine_CS"/>
</dbReference>
<sequence length="1699" mass="188694">MLKSAVEHAVKDLCPLFLSNTHYASAPRLIKTQPDKRVEIVLNGDLLTGQHTYGVLTQPKLSPKPGAEPIGAEALDKTGEQARRKANDAARQELLKVTPDLKVLRRYSGGGGLGESINEYYTPGVVARAMLAACGEIRTDAKKPVTICDPACGPGTLLTHAPQNALLIGVELEKTSAAIAQHLLPHAHIVNQPFEAFHLGCADGLYDYVLVNPPYGPRAMRHLDDKHTSLNEHYFVLTSLRRVRHGDGVVTALVNLNLAGGKSHARWRTEVARMGRVVHTVMVPEGAFKASGASVSTVILTIQRHDLGVAEALSVLDDHEVRAVLDEYDSGVRFYAGESAYTQDEKGRYSIRNRYHPEFRLSDDVKMVQGNFDQPTYPGEVMADAARLALIRAQVTAELKTKVTLNTVLGIIGKKYGDARLKEARGEAAQASPSAIPYGQRSPDGNWIMTAAGWKPTDNFSRPEVADALQVANMLATLLRDLAAEKDTRHVRRVLEKLHREYRGKHGPYPRQRLARLTGRFSSLGLLLTHLNEEGDLTLPRQESDQLNFTGTPAEVAQQLADLMLLTEDSLMEHTGVSRAEAEALLTPYCFTGEIWIKEGVYYSGNAIFKSRQARTDAALHRGARQQALLRQADEFLRRIKTVTLQDIKVSPRDPIIPENALEAWVNHYLGCVDRDGKRAMIVTRVSGAVKFILRARQEKSDNLQMRKQVDETAARDLMFFLNHNTRLARIEGASDMSREEYRAERAAAMEEARDYEERVTMNFQSWLPGSGYADEVVQCYNQTRAAHISPAGITDPLPLDDWKGPALHPYQAMDVRAMAATNGMICGYDVGLGKTFACLALVAYLRRLGLVTRPAVIVPAGLISNWSVNAALALPSWRVLTVGMSPVLNPDGTQKHKTRRDGSLMLNEHGQPIPVWSEDSTATRRLKLAQVAAGQADLVIMSREAFTSVPMTEENRDHYIRTDEQYLKRIESQESYDARGRKPKHDVMKRILAFQSACRARLKQNGANDILFEHLGLDGLFHDECHSLKNLYSAPTAFGETPKFLGGGSESNRALDAMHKGRYVRSKGGKTYGFSASWVKNSPIEISSMISQISDDLPQYGLTTNEVLMDQYLKIEPRIITTLEGDVDVRPAVVGFQRLKELKSIIDSKVVVRTAADPEVVTRSGKLHVPRMVEREVTFDMHPEQRDLYRQLRLQASCAKGKDRGEDHTFSVMWRMRKLTADPALLGLSIPNPRFEVLAREALRVRAEGGKSLAFLSIGEKDGSFERLKQTLIDAGYPEHEIAIVTSATHRSSVDRQNLEDAYNFGDLTLILGSEVLAEGFNLQHGTKAIIHGDIPWNREGIRQRNGRGGRQGNKEAEVECLFLLQKGSFDTITYTVMSGKAGWQAQLDGQHDEAMNTAAEFGADELAMLMSDDPEATRLMIEKKKEELAELTGRAAFKRRLQVLYKAWNARGHLKTTIERAQRRKDGWTALDYLRVAHARRQHSSAVRELEAPEVFALNHLVNYRQHIAWDCGLPFHAEMTFTLDDARYRINRLDPNEALCTAEGVGTTVTLALRDIARRGSDFAPSDARFAYDEKPATEGMQLARVTMPGNVPVQALLAGRVDPTPKRNEGVVSVVVNGNVVESVTGTNTATLRMHLSRGATLVHYLTQESKEGLVISHVVVICPNDKLHQSTTGLLQDSRFHQRLKDIVETALAA</sequence>
<dbReference type="RefSeq" id="WP_027462654.1">
    <property type="nucleotide sequence ID" value="NZ_CP021084.1"/>
</dbReference>
<dbReference type="Gene3D" id="3.40.50.150">
    <property type="entry name" value="Vaccinia Virus protein VP39"/>
    <property type="match status" value="1"/>
</dbReference>
<protein>
    <recommendedName>
        <fullName evidence="1">Helicase C-terminal domain-containing protein</fullName>
    </recommendedName>
</protein>
<feature type="domain" description="Helicase C-terminal" evidence="1">
    <location>
        <begin position="1238"/>
        <end position="1397"/>
    </location>
</feature>
<dbReference type="GO" id="GO:0003676">
    <property type="term" value="F:nucleic acid binding"/>
    <property type="evidence" value="ECO:0007669"/>
    <property type="project" value="InterPro"/>
</dbReference>
<dbReference type="PRINTS" id="PR00507">
    <property type="entry name" value="N12N6MTFRASE"/>
</dbReference>
<dbReference type="InterPro" id="IPR014001">
    <property type="entry name" value="Helicase_ATP-bd"/>
</dbReference>
<evidence type="ECO:0000313" key="2">
    <source>
        <dbReference type="EMBL" id="ASN83205.1"/>
    </source>
</evidence>
<dbReference type="KEGG" id="dfc:DFI_18575"/>
<gene>
    <name evidence="2" type="ORF">DFI_18575</name>
</gene>
<dbReference type="PROSITE" id="PS00092">
    <property type="entry name" value="N6_MTASE"/>
    <property type="match status" value="1"/>
</dbReference>
<dbReference type="SUPFAM" id="SSF53335">
    <property type="entry name" value="S-adenosyl-L-methionine-dependent methyltransferases"/>
    <property type="match status" value="1"/>
</dbReference>
<keyword evidence="2" id="KW-0614">Plasmid</keyword>
<dbReference type="InterPro" id="IPR027417">
    <property type="entry name" value="P-loop_NTPase"/>
</dbReference>
<proteinExistence type="predicted"/>
<dbReference type="SUPFAM" id="SSF52540">
    <property type="entry name" value="P-loop containing nucleoside triphosphate hydrolases"/>
    <property type="match status" value="2"/>
</dbReference>
<reference evidence="2 3" key="1">
    <citation type="submission" date="2017-05" db="EMBL/GenBank/DDBJ databases">
        <title>The complete genome sequence of Deinococcus ficus isolated from the rhizosphere of the Ficus religiosa L. in Taiwan.</title>
        <authorList>
            <person name="Wu K.-M."/>
            <person name="Liao T.-L."/>
            <person name="Liu Y.-M."/>
            <person name="Young C.-C."/>
            <person name="Tsai S.-F."/>
        </authorList>
    </citation>
    <scope>NUCLEOTIDE SEQUENCE [LARGE SCALE GENOMIC DNA]</scope>
    <source>
        <strain evidence="2 3">CC-FR2-10</strain>
        <plasmid evidence="3">pdfi3</plasmid>
    </source>
</reference>
<dbReference type="Pfam" id="PF00271">
    <property type="entry name" value="Helicase_C"/>
    <property type="match status" value="1"/>
</dbReference>
<geneLocation type="plasmid" evidence="3">
    <name>pdfi3</name>
</geneLocation>
<accession>A0A221T2S5</accession>
<keyword evidence="3" id="KW-1185">Reference proteome</keyword>
<dbReference type="InterPro" id="IPR038718">
    <property type="entry name" value="SNF2-like_sf"/>
</dbReference>